<evidence type="ECO:0000256" key="4">
    <source>
        <dbReference type="ARBA" id="ARBA00022741"/>
    </source>
</evidence>
<evidence type="ECO:0000256" key="3">
    <source>
        <dbReference type="ARBA" id="ARBA00022679"/>
    </source>
</evidence>
<keyword evidence="2" id="KW-0723">Serine/threonine-protein kinase</keyword>
<dbReference type="SMART" id="SM00220">
    <property type="entry name" value="S_TKc"/>
    <property type="match status" value="1"/>
</dbReference>
<evidence type="ECO:0000256" key="2">
    <source>
        <dbReference type="ARBA" id="ARBA00022527"/>
    </source>
</evidence>
<dbReference type="Pfam" id="PF08378">
    <property type="entry name" value="NERD"/>
    <property type="match status" value="1"/>
</dbReference>
<keyword evidence="5 9" id="KW-0418">Kinase</keyword>
<protein>
    <recommendedName>
        <fullName evidence="1">non-specific serine/threonine protein kinase</fullName>
        <ecNumber evidence="1">2.7.11.1</ecNumber>
    </recommendedName>
</protein>
<reference evidence="10" key="1">
    <citation type="journal article" date="2019" name="Int. J. Syst. Evol. Microbiol.">
        <title>The Global Catalogue of Microorganisms (GCM) 10K type strain sequencing project: providing services to taxonomists for standard genome sequencing and annotation.</title>
        <authorList>
            <consortium name="The Broad Institute Genomics Platform"/>
            <consortium name="The Broad Institute Genome Sequencing Center for Infectious Disease"/>
            <person name="Wu L."/>
            <person name="Ma J."/>
        </authorList>
    </citation>
    <scope>NUCLEOTIDE SEQUENCE [LARGE SCALE GENOMIC DNA]</scope>
    <source>
        <strain evidence="10">CCM 7403</strain>
    </source>
</reference>
<dbReference type="InterPro" id="IPR000719">
    <property type="entry name" value="Prot_kinase_dom"/>
</dbReference>
<dbReference type="Gene3D" id="1.10.150.20">
    <property type="entry name" value="5' to 3' exonuclease, C-terminal subdomain"/>
    <property type="match status" value="1"/>
</dbReference>
<dbReference type="PANTHER" id="PTHR43289">
    <property type="entry name" value="MITOGEN-ACTIVATED PROTEIN KINASE KINASE KINASE 20-RELATED"/>
    <property type="match status" value="1"/>
</dbReference>
<organism evidence="9 10">
    <name type="scientific">Nocardioides daphniae</name>
    <dbReference type="NCBI Taxonomy" id="402297"/>
    <lineage>
        <taxon>Bacteria</taxon>
        <taxon>Bacillati</taxon>
        <taxon>Actinomycetota</taxon>
        <taxon>Actinomycetes</taxon>
        <taxon>Propionibacteriales</taxon>
        <taxon>Nocardioidaceae</taxon>
        <taxon>Nocardioides</taxon>
    </lineage>
</organism>
<evidence type="ECO:0000259" key="8">
    <source>
        <dbReference type="PROSITE" id="PS50965"/>
    </source>
</evidence>
<dbReference type="RefSeq" id="WP_188421968.1">
    <property type="nucleotide sequence ID" value="NZ_BMCK01000004.1"/>
</dbReference>
<dbReference type="Proteomes" id="UP000630594">
    <property type="component" value="Unassembled WGS sequence"/>
</dbReference>
<evidence type="ECO:0000313" key="9">
    <source>
        <dbReference type="EMBL" id="GGD24649.1"/>
    </source>
</evidence>
<comment type="caution">
    <text evidence="9">The sequence shown here is derived from an EMBL/GenBank/DDBJ whole genome shotgun (WGS) entry which is preliminary data.</text>
</comment>
<dbReference type="InterPro" id="IPR011528">
    <property type="entry name" value="NERD"/>
</dbReference>
<dbReference type="Pfam" id="PF00069">
    <property type="entry name" value="Pkinase"/>
    <property type="match status" value="1"/>
</dbReference>
<proteinExistence type="predicted"/>
<dbReference type="InterPro" id="IPR011009">
    <property type="entry name" value="Kinase-like_dom_sf"/>
</dbReference>
<keyword evidence="6" id="KW-0067">ATP-binding</keyword>
<dbReference type="PANTHER" id="PTHR43289:SF6">
    <property type="entry name" value="SERINE_THREONINE-PROTEIN KINASE NEKL-3"/>
    <property type="match status" value="1"/>
</dbReference>
<keyword evidence="3" id="KW-0808">Transferase</keyword>
<dbReference type="EC" id="2.7.11.1" evidence="1"/>
<feature type="domain" description="NERD" evidence="8">
    <location>
        <begin position="14"/>
        <end position="132"/>
    </location>
</feature>
<dbReference type="EMBL" id="BMCK01000004">
    <property type="protein sequence ID" value="GGD24649.1"/>
    <property type="molecule type" value="Genomic_DNA"/>
</dbReference>
<dbReference type="GO" id="GO:0016301">
    <property type="term" value="F:kinase activity"/>
    <property type="evidence" value="ECO:0007669"/>
    <property type="project" value="UniProtKB-KW"/>
</dbReference>
<keyword evidence="10" id="KW-1185">Reference proteome</keyword>
<dbReference type="Gene3D" id="1.10.510.10">
    <property type="entry name" value="Transferase(Phosphotransferase) domain 1"/>
    <property type="match status" value="2"/>
</dbReference>
<evidence type="ECO:0000259" key="7">
    <source>
        <dbReference type="PROSITE" id="PS50011"/>
    </source>
</evidence>
<dbReference type="SUPFAM" id="SSF47789">
    <property type="entry name" value="C-terminal domain of RNA polymerase alpha subunit"/>
    <property type="match status" value="1"/>
</dbReference>
<sequence length="1381" mass="149664">MKPDSPNWILMGEPASPAEQAALDAFRELLPEDGLTRAWVNLTFLDLDGRAAEVDVLLLTKRGFFVVELKGWHGTVAGNQQSWHQITPGGQVRHYSNPLKLTISKAKRLKSLLQQVNPNAPVPYLGALVVMHGHGSSIELDGLGRTNVLALDGYQLTGGLPTLGAFLASQPDNPHHIVDRPTATAARKACDMAGFTATPRQRRIGQYVLDDGDPVAVGQDWQDFVVSHPVMDTKRRLRLFDLPPQSSPDERERIEASARRELRLTEPLHHDGVDRPLDYLVTDSGPALLFDDWPGAQPLDQFLASRGDSLDFDTRIALIRQIGEVLRYTHNRHLAHRALAPNRVWVREEDSRGPRIRIRDWYTGQREASTRTKVTALSAGLTDVRGAVDQDDWIYLAREALHGAEELPSIPLDVYGLGALAFLILTGEPPATTLADLQARFTRDDGLDPSSLTPEIPDQYADVVRRATAFAEPERTASVDQFLTELDAAARAVRPAERDPQPVADPLDAQSGSVIADRFDVLERRGEGSTGTALLAVDYDSDDTRPIILKVARNDAAGERLAVEAEVLEQLDHPRVVRLIGGPIRIDGRTALLLSDAGKETLATRIATEGRATIEQLEGYGRDLLEAVAHLDEQGLFHRDIKPANLAISPDPGTRKPRLTLFDLSLAREPLDNTTSGTPGYLDPYLSQRRQYDRAAELWSVAATLFEMATGNPLWWPEGTNGPLTPDEAPVVMSTSFEDAVAEPLTDFFRRALAPKAPERYAGVAEMAQAWAAVFADLDAGTDGAGGDDEAAAAASLATPLNSAGLSARALSGVLRLDVLTVGDLLGVPPHRINAVRGLGEHYRKEIQRRIREWRERLSAPSSVEVVPGRGVEGVVRVLLQVPSSSKSDQTPLRALVGLDHEPGPTPLWPTVAQAAEHAGVSQDAMTSALNRAAKRWAKLDSVAQVRADLVALLAGDGRVMTLTELAVALAGRLGSQLEGTARRDHSVALIRAALEVEEREDEPRLTIRRPSPGATPLVALTESAQTDPTAPTGERAHLSADALTEIAVALGRRADDLVADGVVPAARARADLRSLLPPAQDRLVELSDERLVRLAAATSTTAAVSGFGELYPRSLPVADAIDHALRGRPGRVISEMWVRRRVFSRFPDLAATIPSHPELDPLVLQALPGMAWNGTEYAARDTTDVSQSVTGYATSVASTSAVEVDRTLRTSLRTHAPVALAVAPHRYLQAIDRLASLYDVEVVDVSLMVVETSRALAADQEVPWEVVLEADAAEHDSFDWEQLTSLVREALEPRWTEAIATQRPVLVVNAGPLARYGMRDHLSDLLDVGTPRPAARWLLVARDGSMAVPHLEGQPVPLGPSGVLDLPSHLDLASPTGVTA</sequence>
<evidence type="ECO:0000313" key="10">
    <source>
        <dbReference type="Proteomes" id="UP000630594"/>
    </source>
</evidence>
<name>A0ABQ1QE89_9ACTN</name>
<dbReference type="PROSITE" id="PS50011">
    <property type="entry name" value="PROTEIN_KINASE_DOM"/>
    <property type="match status" value="2"/>
</dbReference>
<keyword evidence="4" id="KW-0547">Nucleotide-binding</keyword>
<evidence type="ECO:0000256" key="1">
    <source>
        <dbReference type="ARBA" id="ARBA00012513"/>
    </source>
</evidence>
<evidence type="ECO:0000256" key="5">
    <source>
        <dbReference type="ARBA" id="ARBA00022777"/>
    </source>
</evidence>
<dbReference type="PROSITE" id="PS50965">
    <property type="entry name" value="NERD"/>
    <property type="match status" value="1"/>
</dbReference>
<evidence type="ECO:0000256" key="6">
    <source>
        <dbReference type="ARBA" id="ARBA00022840"/>
    </source>
</evidence>
<accession>A0ABQ1QE89</accession>
<dbReference type="SUPFAM" id="SSF56112">
    <property type="entry name" value="Protein kinase-like (PK-like)"/>
    <property type="match status" value="2"/>
</dbReference>
<gene>
    <name evidence="9" type="ORF">GCM10007231_24800</name>
</gene>
<feature type="domain" description="Protein kinase" evidence="7">
    <location>
        <begin position="209"/>
        <end position="490"/>
    </location>
</feature>
<feature type="domain" description="Protein kinase" evidence="7">
    <location>
        <begin position="519"/>
        <end position="772"/>
    </location>
</feature>
<dbReference type="InterPro" id="IPR049832">
    <property type="entry name" value="BREX_PglW"/>
</dbReference>
<dbReference type="NCBIfam" id="NF033442">
    <property type="entry name" value="BREX_PglW"/>
    <property type="match status" value="1"/>
</dbReference>